<dbReference type="Pfam" id="PF02369">
    <property type="entry name" value="Big_1"/>
    <property type="match status" value="1"/>
</dbReference>
<dbReference type="KEGG" id="pen:PSEEN0701"/>
<dbReference type="InterPro" id="IPR003344">
    <property type="entry name" value="Big_1_dom"/>
</dbReference>
<evidence type="ECO:0000259" key="3">
    <source>
        <dbReference type="Pfam" id="PF02369"/>
    </source>
</evidence>
<name>Q1IFC7_PSEE4</name>
<dbReference type="Pfam" id="PF03538">
    <property type="entry name" value="VRP1"/>
    <property type="match status" value="1"/>
</dbReference>
<evidence type="ECO:0000256" key="2">
    <source>
        <dbReference type="ARBA" id="ARBA00023026"/>
    </source>
</evidence>
<dbReference type="Proteomes" id="UP000000658">
    <property type="component" value="Chromosome"/>
</dbReference>
<evidence type="ECO:0000256" key="1">
    <source>
        <dbReference type="ARBA" id="ARBA00010116"/>
    </source>
</evidence>
<evidence type="ECO:0000313" key="4">
    <source>
        <dbReference type="EMBL" id="CAK13627.1"/>
    </source>
</evidence>
<proteinExistence type="inferred from homology"/>
<protein>
    <recommendedName>
        <fullName evidence="3">Big-1 domain-containing protein</fullName>
    </recommendedName>
</protein>
<evidence type="ECO:0000313" key="5">
    <source>
        <dbReference type="Proteomes" id="UP000000658"/>
    </source>
</evidence>
<gene>
    <name evidence="4" type="ordered locus">PSEEN0701</name>
</gene>
<dbReference type="Gene3D" id="2.60.40.10">
    <property type="entry name" value="Immunoglobulins"/>
    <property type="match status" value="2"/>
</dbReference>
<dbReference type="eggNOG" id="COG0497">
    <property type="taxonomic scope" value="Bacteria"/>
</dbReference>
<dbReference type="EMBL" id="CT573326">
    <property type="protein sequence ID" value="CAK13627.1"/>
    <property type="molecule type" value="Genomic_DNA"/>
</dbReference>
<organism evidence="4 5">
    <name type="scientific">Pseudomonas entomophila (strain L48)</name>
    <dbReference type="NCBI Taxonomy" id="384676"/>
    <lineage>
        <taxon>Bacteria</taxon>
        <taxon>Pseudomonadati</taxon>
        <taxon>Pseudomonadota</taxon>
        <taxon>Gammaproteobacteria</taxon>
        <taxon>Pseudomonadales</taxon>
        <taxon>Pseudomonadaceae</taxon>
        <taxon>Pseudomonas</taxon>
    </lineage>
</organism>
<dbReference type="InterPro" id="IPR018003">
    <property type="entry name" value="Insecticidal_toxin/plasmid_vir"/>
</dbReference>
<sequence length="1585" mass="176494">MGCRVRSCPGCQGGNMAKRKSSKQVALFERILDTEPGIKAKFADVNVAQASILDLQRKTPKALMELYPSLRASEARRLRARLDVASAAMMRAFREQRLSSGLRRAADEMKGPLALTSGPTFENQFSPSWANHTQPGAVDATTSPAAYLIDMLSFVRDWIESAGDENKILRLETRRPDLFNLMIDEQTMNREVTQVEVVNHVMERAIEEHREGNPEDRTSVEDKLLEVRYPFRHFPYETYWEQIRTVLAFNAVHISDFTHLSDIDSPYFIQSGAHSTMSNMALQQDSALGPALRSILLEASYFEAERAVRFNPQTRRLLSLPLRDPEKLPAEEKAEAQAQIVQRRLETAANFYKTNFGVAGYPTLQNVVNFCQALEMTQDEMESLFGLAAHAPYLSEHAGGTGSPVSPGLFGARFLNSDAPEAVSVESDTDDPQHHRFLKLSEDRCDRLNRLVRLAYALKLSYAETDQVVCAIVDAERLAQAELGRMNPEEVPLWMSVNTVRGLGLFEYLRKRFSCSAEEFAALMSDMGLYGIGEQRSHFDRVFNTDTVTPLLIDGTEFNASGVDSESKRTIDQLCRGLGINMETFRYLSRLILQGQEGSQLTRSITTFSAFYRITLLARLLSITTIELLSLLEVLNPEGLYALQLAGAPRNAMYENFSRTDTVSVTYAVCQCVLWCQEQQLPISWLVQQLLPIETSDLVPPEFKTLLIELKGDLEPFRNFDEDMEEAGVPGLVNKRWKEVLTHLVDEDCLISAVGSSARDFDYLDYENFAEREVNAVIDELIVESSDGDIELPGLADDEVERLKTLVTGVVLRIRTQQWGVVQERLSHLLALNTEKVIPVIYWAEGTVHALMSSAVGFNPDIIEHEPLKAMMPQLLRMMRCAQVATQFDLSPALLSSVLKRAERSRFSLKSTELTLHTLYFLERYTHCLRSAVQTEAQLLGYFAAIEAQGALTANEQRLIKDIAADKIAAWLGWGIREVLDVAAEVAPDGIIRNLAQLLTLVNTRQLCERTGLSAVSLMKLSRLTAYSDTQTYRIAAQEMLSSLRRDPEQRRDEVELRQSFSSRCEVSESRLIARKNDGTEATTVSLTLLDMNNQPVSDIRVAWSTDLGKVLDFYSYTDRMGVATVVLQAGDQQGIAHVKGTYLLDSQAIAPPVMIDCDETELYLDMIEGKPEIGDLDKLAGGEGVYRFRASLKDRWGNVGIDRLVNWASSIGYFDSTVGETLTDNEGWSAIALRSQDAGKGRVAVWYAPLNDDPRVFDIGFEDKPYVNSVVLTSWAVAGDDIEVEATILSLNGDPFRFQAVDWTCSDADVEIINHGDSDDSGKARATLKLAKEGVLVVTATLTDGSPERKPYHSEVLSIDVVTDASKITCGGGERWPIADGISAGEYEVRVASSDDKPVANYPVTWSVEGGTGGPYSVLTGPEGFARFALRGTTPGPRTVIATVNDLEPRHFAEVQLMDPLEVEITLKEEPSGPETPVIDKIILNQPNTGTRQYTLTYRLSDGHPLLLKPMQLLYTGRDSDASLGLKFTPSLGSENQVVGREVSWIIDCKNTLLRDEVELKFGLWCKEMMSAIERDVVVKPATD</sequence>
<dbReference type="HOGENOM" id="CLU_003628_0_0_6"/>
<keyword evidence="2" id="KW-0843">Virulence</keyword>
<dbReference type="STRING" id="384676.PSEEN0701"/>
<comment type="similarity">
    <text evidence="1">Belongs to the intimin/invasin family.</text>
</comment>
<accession>Q1IFC7</accession>
<feature type="domain" description="Big-1" evidence="3">
    <location>
        <begin position="1379"/>
        <end position="1447"/>
    </location>
</feature>
<dbReference type="InterPro" id="IPR013783">
    <property type="entry name" value="Ig-like_fold"/>
</dbReference>
<reference evidence="4 5" key="1">
    <citation type="journal article" date="2006" name="Nat. Biotechnol.">
        <title>Complete genome sequence of the entomopathogenic and metabolically versatile soil bacterium Pseudomonas entomophila.</title>
        <authorList>
            <person name="Vodovar N."/>
            <person name="Vallenet D."/>
            <person name="Cruveiller S."/>
            <person name="Rouy Z."/>
            <person name="Barbe V."/>
            <person name="Acosta C."/>
            <person name="Cattolico L."/>
            <person name="Jubin C."/>
            <person name="Lajus A."/>
            <person name="Segurens B."/>
            <person name="Vacherie B."/>
            <person name="Wincker P."/>
            <person name="Weissenbach J."/>
            <person name="Lemaitre B."/>
            <person name="Medigue C."/>
            <person name="Boccard F."/>
        </authorList>
    </citation>
    <scope>NUCLEOTIDE SEQUENCE [LARGE SCALE GENOMIC DNA]</scope>
    <source>
        <strain evidence="4 5">L48</strain>
    </source>
</reference>
<dbReference type="InterPro" id="IPR008964">
    <property type="entry name" value="Invasin/intimin_cell_adhesion"/>
</dbReference>
<dbReference type="SUPFAM" id="SSF49373">
    <property type="entry name" value="Invasin/intimin cell-adhesion fragments"/>
    <property type="match status" value="3"/>
</dbReference>